<dbReference type="AlphaFoldDB" id="A0AAD6HDC5"/>
<keyword evidence="3" id="KW-1185">Reference proteome</keyword>
<keyword evidence="1" id="KW-0732">Signal</keyword>
<dbReference type="EMBL" id="JAQJAN010000019">
    <property type="protein sequence ID" value="KAJ5709320.1"/>
    <property type="molecule type" value="Genomic_DNA"/>
</dbReference>
<accession>A0AAD6HDC5</accession>
<reference evidence="2" key="2">
    <citation type="submission" date="2023-01" db="EMBL/GenBank/DDBJ databases">
        <authorList>
            <person name="Petersen C."/>
        </authorList>
    </citation>
    <scope>NUCLEOTIDE SEQUENCE</scope>
    <source>
        <strain evidence="2">IBT 17514</strain>
    </source>
</reference>
<comment type="caution">
    <text evidence="2">The sequence shown here is derived from an EMBL/GenBank/DDBJ whole genome shotgun (WGS) entry which is preliminary data.</text>
</comment>
<evidence type="ECO:0000313" key="3">
    <source>
        <dbReference type="Proteomes" id="UP001215712"/>
    </source>
</evidence>
<organism evidence="2 3">
    <name type="scientific">Penicillium malachiteum</name>
    <dbReference type="NCBI Taxonomy" id="1324776"/>
    <lineage>
        <taxon>Eukaryota</taxon>
        <taxon>Fungi</taxon>
        <taxon>Dikarya</taxon>
        <taxon>Ascomycota</taxon>
        <taxon>Pezizomycotina</taxon>
        <taxon>Eurotiomycetes</taxon>
        <taxon>Eurotiomycetidae</taxon>
        <taxon>Eurotiales</taxon>
        <taxon>Aspergillaceae</taxon>
        <taxon>Penicillium</taxon>
    </lineage>
</organism>
<sequence length="69" mass="7898">MNFWTVCFGVALLGAENLKAKSGPLPENIYIKRHALQLYTRLRELGVEKQLYNSIVTEAKVLEDIHIQI</sequence>
<dbReference type="Proteomes" id="UP001215712">
    <property type="component" value="Unassembled WGS sequence"/>
</dbReference>
<protein>
    <submittedName>
        <fullName evidence="2">Uncharacterized protein</fullName>
    </submittedName>
</protein>
<feature type="signal peptide" evidence="1">
    <location>
        <begin position="1"/>
        <end position="22"/>
    </location>
</feature>
<feature type="chain" id="PRO_5042248716" evidence="1">
    <location>
        <begin position="23"/>
        <end position="69"/>
    </location>
</feature>
<name>A0AAD6HDC5_9EURO</name>
<proteinExistence type="predicted"/>
<reference evidence="2" key="1">
    <citation type="journal article" date="2023" name="IMA Fungus">
        <title>Comparative genomic study of the Penicillium genus elucidates a diverse pangenome and 15 lateral gene transfer events.</title>
        <authorList>
            <person name="Petersen C."/>
            <person name="Sorensen T."/>
            <person name="Nielsen M.R."/>
            <person name="Sondergaard T.E."/>
            <person name="Sorensen J.L."/>
            <person name="Fitzpatrick D.A."/>
            <person name="Frisvad J.C."/>
            <person name="Nielsen K.L."/>
        </authorList>
    </citation>
    <scope>NUCLEOTIDE SEQUENCE</scope>
    <source>
        <strain evidence="2">IBT 17514</strain>
    </source>
</reference>
<evidence type="ECO:0000313" key="2">
    <source>
        <dbReference type="EMBL" id="KAJ5709320.1"/>
    </source>
</evidence>
<evidence type="ECO:0000256" key="1">
    <source>
        <dbReference type="SAM" id="SignalP"/>
    </source>
</evidence>
<gene>
    <name evidence="2" type="ORF">N7493_010654</name>
</gene>